<dbReference type="Gene3D" id="3.30.70.270">
    <property type="match status" value="1"/>
</dbReference>
<dbReference type="SUPFAM" id="SSF56672">
    <property type="entry name" value="DNA/RNA polymerases"/>
    <property type="match status" value="1"/>
</dbReference>
<dbReference type="PANTHER" id="PTHR37984">
    <property type="entry name" value="PROTEIN CBG26694"/>
    <property type="match status" value="1"/>
</dbReference>
<dbReference type="InterPro" id="IPR043502">
    <property type="entry name" value="DNA/RNA_pol_sf"/>
</dbReference>
<evidence type="ECO:0000313" key="2">
    <source>
        <dbReference type="Proteomes" id="UP000326396"/>
    </source>
</evidence>
<name>A0A5N6N7Y2_9ASTR</name>
<gene>
    <name evidence="1" type="ORF">E3N88_25999</name>
</gene>
<comment type="caution">
    <text evidence="1">The sequence shown here is derived from an EMBL/GenBank/DDBJ whole genome shotgun (WGS) entry which is preliminary data.</text>
</comment>
<dbReference type="OrthoDB" id="1191267at2759"/>
<protein>
    <recommendedName>
        <fullName evidence="3">Reverse transcriptase domain-containing protein</fullName>
    </recommendedName>
</protein>
<proteinExistence type="predicted"/>
<dbReference type="Proteomes" id="UP000326396">
    <property type="component" value="Linkage Group LG3"/>
</dbReference>
<reference evidence="1 2" key="1">
    <citation type="submission" date="2019-05" db="EMBL/GenBank/DDBJ databases">
        <title>Mikania micrantha, genome provides insights into the molecular mechanism of rapid growth.</title>
        <authorList>
            <person name="Liu B."/>
        </authorList>
    </citation>
    <scope>NUCLEOTIDE SEQUENCE [LARGE SCALE GENOMIC DNA]</scope>
    <source>
        <strain evidence="1">NLD-2019</strain>
        <tissue evidence="1">Leaf</tissue>
    </source>
</reference>
<accession>A0A5N6N7Y2</accession>
<dbReference type="EMBL" id="SZYD01000013">
    <property type="protein sequence ID" value="KAD4385830.1"/>
    <property type="molecule type" value="Genomic_DNA"/>
</dbReference>
<dbReference type="InterPro" id="IPR050951">
    <property type="entry name" value="Retrovirus_Pol_polyprotein"/>
</dbReference>
<sequence length="91" mass="10540">MSFGLTNATVSFMDLMNMLWEVMFIGHVVNLEGSMVDPAKVEMVMKWIPPKSPTEIRSFLGLADYYRRFIQVFSKIATPLTQLTKKDEKYE</sequence>
<organism evidence="1 2">
    <name type="scientific">Mikania micrantha</name>
    <name type="common">bitter vine</name>
    <dbReference type="NCBI Taxonomy" id="192012"/>
    <lineage>
        <taxon>Eukaryota</taxon>
        <taxon>Viridiplantae</taxon>
        <taxon>Streptophyta</taxon>
        <taxon>Embryophyta</taxon>
        <taxon>Tracheophyta</taxon>
        <taxon>Spermatophyta</taxon>
        <taxon>Magnoliopsida</taxon>
        <taxon>eudicotyledons</taxon>
        <taxon>Gunneridae</taxon>
        <taxon>Pentapetalae</taxon>
        <taxon>asterids</taxon>
        <taxon>campanulids</taxon>
        <taxon>Asterales</taxon>
        <taxon>Asteraceae</taxon>
        <taxon>Asteroideae</taxon>
        <taxon>Heliantheae alliance</taxon>
        <taxon>Eupatorieae</taxon>
        <taxon>Mikania</taxon>
    </lineage>
</organism>
<dbReference type="AlphaFoldDB" id="A0A5N6N7Y2"/>
<keyword evidence="2" id="KW-1185">Reference proteome</keyword>
<evidence type="ECO:0008006" key="3">
    <source>
        <dbReference type="Google" id="ProtNLM"/>
    </source>
</evidence>
<dbReference type="PANTHER" id="PTHR37984:SF5">
    <property type="entry name" value="PROTEIN NYNRIN-LIKE"/>
    <property type="match status" value="1"/>
</dbReference>
<evidence type="ECO:0000313" key="1">
    <source>
        <dbReference type="EMBL" id="KAD4385830.1"/>
    </source>
</evidence>
<dbReference type="InterPro" id="IPR043128">
    <property type="entry name" value="Rev_trsase/Diguanyl_cyclase"/>
</dbReference>